<organism evidence="2 3">
    <name type="scientific">Hibiscus syriacus</name>
    <name type="common">Rose of Sharon</name>
    <dbReference type="NCBI Taxonomy" id="106335"/>
    <lineage>
        <taxon>Eukaryota</taxon>
        <taxon>Viridiplantae</taxon>
        <taxon>Streptophyta</taxon>
        <taxon>Embryophyta</taxon>
        <taxon>Tracheophyta</taxon>
        <taxon>Spermatophyta</taxon>
        <taxon>Magnoliopsida</taxon>
        <taxon>eudicotyledons</taxon>
        <taxon>Gunneridae</taxon>
        <taxon>Pentapetalae</taxon>
        <taxon>rosids</taxon>
        <taxon>malvids</taxon>
        <taxon>Malvales</taxon>
        <taxon>Malvaceae</taxon>
        <taxon>Malvoideae</taxon>
        <taxon>Hibiscus</taxon>
    </lineage>
</organism>
<feature type="compositionally biased region" description="Pro residues" evidence="1">
    <location>
        <begin position="367"/>
        <end position="377"/>
    </location>
</feature>
<name>A0A6A2YDL0_HIBSY</name>
<feature type="compositionally biased region" description="Polar residues" evidence="1">
    <location>
        <begin position="417"/>
        <end position="427"/>
    </location>
</feature>
<proteinExistence type="predicted"/>
<feature type="compositionally biased region" description="Low complexity" evidence="1">
    <location>
        <begin position="354"/>
        <end position="366"/>
    </location>
</feature>
<dbReference type="Proteomes" id="UP000436088">
    <property type="component" value="Unassembled WGS sequence"/>
</dbReference>
<protein>
    <submittedName>
        <fullName evidence="2">Uncharacterized protein</fullName>
    </submittedName>
</protein>
<comment type="caution">
    <text evidence="2">The sequence shown here is derived from an EMBL/GenBank/DDBJ whole genome shotgun (WGS) entry which is preliminary data.</text>
</comment>
<feature type="region of interest" description="Disordered" evidence="1">
    <location>
        <begin position="397"/>
        <end position="427"/>
    </location>
</feature>
<reference evidence="2" key="1">
    <citation type="submission" date="2019-09" db="EMBL/GenBank/DDBJ databases">
        <title>Draft genome information of white flower Hibiscus syriacus.</title>
        <authorList>
            <person name="Kim Y.-M."/>
        </authorList>
    </citation>
    <scope>NUCLEOTIDE SEQUENCE [LARGE SCALE GENOMIC DNA]</scope>
    <source>
        <strain evidence="2">YM2019G1</strain>
    </source>
</reference>
<evidence type="ECO:0000313" key="2">
    <source>
        <dbReference type="EMBL" id="KAE8670284.1"/>
    </source>
</evidence>
<gene>
    <name evidence="2" type="ORF">F3Y22_tig00112159pilonHSYRG00167</name>
</gene>
<sequence length="427" mass="48348">MVRSRPTPTDTTAWQQFEDDEAKVRFQNFKNRKLFFELGFIFTVETDGGFGPDVMDIVTPLKWKKFTHHPGCWDNHAKFEERLIATHTMGSWRTFVLKTLSGMDVKRVDTRSTENVFSRAPSYGITSLSINSCRLLTTRYHLCFENTEWNGRQTSRYSVNRECLQPRAKLWNHFLKHKLMPTSHNTTVSLSRLLRALVFPNLITALCRKKKVEENAFDEILPGLSGITRARLPLLLGLENPKSKKSIHKQSAGTTQSIAEAMLLALEEAVIQTQTHLHALHGDIRNFFGYVKHRDVKVESMFQEIIPHVQRNFPGFPNEILPAFNVEASPEPEQDAANPPADDPSLTPHRSETPEYPVTVPVEETPNPVPAPKPSPAPRRGKCIKTTAGRSNIVHYYSTSSESSPAPIHKRTRRGAVSTSKATLHTH</sequence>
<dbReference type="EMBL" id="VEPZ02001512">
    <property type="protein sequence ID" value="KAE8670284.1"/>
    <property type="molecule type" value="Genomic_DNA"/>
</dbReference>
<accession>A0A6A2YDL0</accession>
<keyword evidence="3" id="KW-1185">Reference proteome</keyword>
<evidence type="ECO:0000256" key="1">
    <source>
        <dbReference type="SAM" id="MobiDB-lite"/>
    </source>
</evidence>
<dbReference type="AlphaFoldDB" id="A0A6A2YDL0"/>
<evidence type="ECO:0000313" key="3">
    <source>
        <dbReference type="Proteomes" id="UP000436088"/>
    </source>
</evidence>
<feature type="region of interest" description="Disordered" evidence="1">
    <location>
        <begin position="329"/>
        <end position="383"/>
    </location>
</feature>